<gene>
    <name evidence="2" type="ORF">IFR04_008682</name>
</gene>
<dbReference type="EMBL" id="JAFJYH010000135">
    <property type="protein sequence ID" value="KAG4418161.1"/>
    <property type="molecule type" value="Genomic_DNA"/>
</dbReference>
<reference evidence="2" key="1">
    <citation type="submission" date="2021-02" db="EMBL/GenBank/DDBJ databases">
        <title>Genome sequence Cadophora malorum strain M34.</title>
        <authorList>
            <person name="Stefanovic E."/>
            <person name="Vu D."/>
            <person name="Scully C."/>
            <person name="Dijksterhuis J."/>
            <person name="Roader J."/>
            <person name="Houbraken J."/>
        </authorList>
    </citation>
    <scope>NUCLEOTIDE SEQUENCE</scope>
    <source>
        <strain evidence="2">M34</strain>
    </source>
</reference>
<evidence type="ECO:0000313" key="2">
    <source>
        <dbReference type="EMBL" id="KAG4418161.1"/>
    </source>
</evidence>
<feature type="region of interest" description="Disordered" evidence="1">
    <location>
        <begin position="31"/>
        <end position="71"/>
    </location>
</feature>
<dbReference type="Proteomes" id="UP000664132">
    <property type="component" value="Unassembled WGS sequence"/>
</dbReference>
<feature type="compositionally biased region" description="Basic and acidic residues" evidence="1">
    <location>
        <begin position="43"/>
        <end position="65"/>
    </location>
</feature>
<comment type="caution">
    <text evidence="2">The sequence shown here is derived from an EMBL/GenBank/DDBJ whole genome shotgun (WGS) entry which is preliminary data.</text>
</comment>
<organism evidence="2 3">
    <name type="scientific">Cadophora malorum</name>
    <dbReference type="NCBI Taxonomy" id="108018"/>
    <lineage>
        <taxon>Eukaryota</taxon>
        <taxon>Fungi</taxon>
        <taxon>Dikarya</taxon>
        <taxon>Ascomycota</taxon>
        <taxon>Pezizomycotina</taxon>
        <taxon>Leotiomycetes</taxon>
        <taxon>Helotiales</taxon>
        <taxon>Ploettnerulaceae</taxon>
        <taxon>Cadophora</taxon>
    </lineage>
</organism>
<evidence type="ECO:0000313" key="3">
    <source>
        <dbReference type="Proteomes" id="UP000664132"/>
    </source>
</evidence>
<protein>
    <submittedName>
        <fullName evidence="2">Uncharacterized protein</fullName>
    </submittedName>
</protein>
<sequence>MVFTIRCISDDEKKKKQQAAEALAQLKTKPVVHGSIERPVAPKARDYKRGGKTEKEKKEEVHTSDTTEDEE</sequence>
<keyword evidence="3" id="KW-1185">Reference proteome</keyword>
<evidence type="ECO:0000256" key="1">
    <source>
        <dbReference type="SAM" id="MobiDB-lite"/>
    </source>
</evidence>
<name>A0A8H7TFY1_9HELO</name>
<dbReference type="AlphaFoldDB" id="A0A8H7TFY1"/>
<proteinExistence type="predicted"/>
<accession>A0A8H7TFY1</accession>